<feature type="transmembrane region" description="Helical" evidence="2">
    <location>
        <begin position="55"/>
        <end position="81"/>
    </location>
</feature>
<dbReference type="AlphaFoldDB" id="A0A183G3J7"/>
<proteinExistence type="predicted"/>
<dbReference type="InterPro" id="IPR000152">
    <property type="entry name" value="EGF-type_Asp/Asn_hydroxyl_site"/>
</dbReference>
<accession>A0A3P8E7D0</accession>
<keyword evidence="1" id="KW-1015">Disulfide bond</keyword>
<keyword evidence="2" id="KW-0472">Membrane</keyword>
<reference evidence="5" key="2">
    <citation type="submission" date="2019-09" db="UniProtKB">
        <authorList>
            <consortium name="WormBaseParasite"/>
        </authorList>
    </citation>
    <scope>IDENTIFICATION</scope>
</reference>
<reference evidence="3 4" key="1">
    <citation type="submission" date="2018-11" db="EMBL/GenBank/DDBJ databases">
        <authorList>
            <consortium name="Pathogen Informatics"/>
        </authorList>
    </citation>
    <scope>NUCLEOTIDE SEQUENCE [LARGE SCALE GENOMIC DNA]</scope>
</reference>
<keyword evidence="2" id="KW-1133">Transmembrane helix</keyword>
<name>A0A183G3J7_HELPZ</name>
<keyword evidence="4" id="KW-1185">Reference proteome</keyword>
<evidence type="ECO:0000313" key="5">
    <source>
        <dbReference type="WBParaSite" id="HPBE_0001598101-mRNA-1"/>
    </source>
</evidence>
<evidence type="ECO:0000256" key="1">
    <source>
        <dbReference type="ARBA" id="ARBA00023157"/>
    </source>
</evidence>
<dbReference type="PROSITE" id="PS00010">
    <property type="entry name" value="ASX_HYDROXYL"/>
    <property type="match status" value="1"/>
</dbReference>
<dbReference type="Proteomes" id="UP000050761">
    <property type="component" value="Unassembled WGS sequence"/>
</dbReference>
<protein>
    <submittedName>
        <fullName evidence="5">EGF-like domain-containing protein</fullName>
    </submittedName>
</protein>
<evidence type="ECO:0000256" key="2">
    <source>
        <dbReference type="SAM" id="Phobius"/>
    </source>
</evidence>
<sequence length="112" mass="12397">MSFVVRSFCANSCNYLGTCYNDSGAYLCLCDDPDSFGDCALTRCLPWLPSDPVPYLSGALAFAFVVIIVLVSVVVGLGVYYRRAGHSDKEMVEMKMPQQSHVQENQSFETHI</sequence>
<evidence type="ECO:0000313" key="3">
    <source>
        <dbReference type="EMBL" id="VDP04543.1"/>
    </source>
</evidence>
<dbReference type="WBParaSite" id="HPBE_0001598101-mRNA-1">
    <property type="protein sequence ID" value="HPBE_0001598101-mRNA-1"/>
    <property type="gene ID" value="HPBE_0001598101"/>
</dbReference>
<keyword evidence="2" id="KW-0812">Transmembrane</keyword>
<dbReference type="EMBL" id="UZAH01029154">
    <property type="protein sequence ID" value="VDP04543.1"/>
    <property type="molecule type" value="Genomic_DNA"/>
</dbReference>
<accession>A0A183G3J7</accession>
<organism evidence="4 5">
    <name type="scientific">Heligmosomoides polygyrus</name>
    <name type="common">Parasitic roundworm</name>
    <dbReference type="NCBI Taxonomy" id="6339"/>
    <lineage>
        <taxon>Eukaryota</taxon>
        <taxon>Metazoa</taxon>
        <taxon>Ecdysozoa</taxon>
        <taxon>Nematoda</taxon>
        <taxon>Chromadorea</taxon>
        <taxon>Rhabditida</taxon>
        <taxon>Rhabditina</taxon>
        <taxon>Rhabditomorpha</taxon>
        <taxon>Strongyloidea</taxon>
        <taxon>Heligmosomidae</taxon>
        <taxon>Heligmosomoides</taxon>
    </lineage>
</organism>
<gene>
    <name evidence="3" type="ORF">HPBE_LOCUS15980</name>
</gene>
<evidence type="ECO:0000313" key="4">
    <source>
        <dbReference type="Proteomes" id="UP000050761"/>
    </source>
</evidence>